<evidence type="ECO:0000256" key="1">
    <source>
        <dbReference type="SAM" id="SignalP"/>
    </source>
</evidence>
<sequence length="124" mass="12918">MKAAFQLIVSLVLFVSFVLASPAPAPAPATAAAGCHYYCPGLDAANNILVGDTGVQYRKRQLPTITCEYFINNAPNGLCSYDPNTGKLSKDGDSGKCQPAAVNSCSSRRAAPRRALAARIAADA</sequence>
<feature type="chain" id="PRO_5001645112" evidence="1">
    <location>
        <begin position="21"/>
        <end position="124"/>
    </location>
</feature>
<keyword evidence="1" id="KW-0732">Signal</keyword>
<dbReference type="Proteomes" id="UP000027195">
    <property type="component" value="Unassembled WGS sequence"/>
</dbReference>
<evidence type="ECO:0000313" key="3">
    <source>
        <dbReference type="Proteomes" id="UP000027195"/>
    </source>
</evidence>
<reference evidence="3" key="1">
    <citation type="journal article" date="2014" name="Proc. Natl. Acad. Sci. U.S.A.">
        <title>Extensive sampling of basidiomycete genomes demonstrates inadequacy of the white-rot/brown-rot paradigm for wood decay fungi.</title>
        <authorList>
            <person name="Riley R."/>
            <person name="Salamov A.A."/>
            <person name="Brown D.W."/>
            <person name="Nagy L.G."/>
            <person name="Floudas D."/>
            <person name="Held B.W."/>
            <person name="Levasseur A."/>
            <person name="Lombard V."/>
            <person name="Morin E."/>
            <person name="Otillar R."/>
            <person name="Lindquist E.A."/>
            <person name="Sun H."/>
            <person name="LaButti K.M."/>
            <person name="Schmutz J."/>
            <person name="Jabbour D."/>
            <person name="Luo H."/>
            <person name="Baker S.E."/>
            <person name="Pisabarro A.G."/>
            <person name="Walton J.D."/>
            <person name="Blanchette R.A."/>
            <person name="Henrissat B."/>
            <person name="Martin F."/>
            <person name="Cullen D."/>
            <person name="Hibbett D.S."/>
            <person name="Grigoriev I.V."/>
        </authorList>
    </citation>
    <scope>NUCLEOTIDE SEQUENCE [LARGE SCALE GENOMIC DNA]</scope>
    <source>
        <strain evidence="3">FD-172 SS1</strain>
    </source>
</reference>
<dbReference type="HOGENOM" id="CLU_2003549_0_0_1"/>
<dbReference type="AlphaFoldDB" id="A0A067LYU9"/>
<feature type="signal peptide" evidence="1">
    <location>
        <begin position="1"/>
        <end position="20"/>
    </location>
</feature>
<accession>A0A067LYU9</accession>
<dbReference type="EMBL" id="KL198105">
    <property type="protein sequence ID" value="KDQ07555.1"/>
    <property type="molecule type" value="Genomic_DNA"/>
</dbReference>
<protein>
    <submittedName>
        <fullName evidence="2">Uncharacterized protein</fullName>
    </submittedName>
</protein>
<gene>
    <name evidence="2" type="ORF">BOTBODRAFT_48743</name>
</gene>
<dbReference type="InParanoid" id="A0A067LYU9"/>
<name>A0A067LYU9_BOTB1</name>
<evidence type="ECO:0000313" key="2">
    <source>
        <dbReference type="EMBL" id="KDQ07555.1"/>
    </source>
</evidence>
<proteinExistence type="predicted"/>
<keyword evidence="3" id="KW-1185">Reference proteome</keyword>
<organism evidence="2 3">
    <name type="scientific">Botryobasidium botryosum (strain FD-172 SS1)</name>
    <dbReference type="NCBI Taxonomy" id="930990"/>
    <lineage>
        <taxon>Eukaryota</taxon>
        <taxon>Fungi</taxon>
        <taxon>Dikarya</taxon>
        <taxon>Basidiomycota</taxon>
        <taxon>Agaricomycotina</taxon>
        <taxon>Agaricomycetes</taxon>
        <taxon>Cantharellales</taxon>
        <taxon>Botryobasidiaceae</taxon>
        <taxon>Botryobasidium</taxon>
    </lineage>
</organism>
<dbReference type="PROSITE" id="PS51257">
    <property type="entry name" value="PROKAR_LIPOPROTEIN"/>
    <property type="match status" value="1"/>
</dbReference>